<gene>
    <name evidence="1" type="ORF">KTA_20500</name>
</gene>
<name>A0A455T3R0_9CHLR</name>
<dbReference type="AlphaFoldDB" id="A0A455T3R0"/>
<reference evidence="1" key="1">
    <citation type="submission" date="2018-12" db="EMBL/GenBank/DDBJ databases">
        <title>Novel natural products biosynthetic potential of the class Ktedonobacteria.</title>
        <authorList>
            <person name="Zheng Y."/>
            <person name="Saitou A."/>
            <person name="Wang C.M."/>
            <person name="Toyoda A."/>
            <person name="Minakuchi Y."/>
            <person name="Sekiguchi Y."/>
            <person name="Ueda K."/>
            <person name="Takano H."/>
            <person name="Sakai Y."/>
            <person name="Yokota A."/>
            <person name="Yabe S."/>
        </authorList>
    </citation>
    <scope>NUCLEOTIDE SEQUENCE</scope>
    <source>
        <strain evidence="1">A3-2</strain>
    </source>
</reference>
<proteinExistence type="predicted"/>
<accession>A0A455T3R0</accession>
<dbReference type="EMBL" id="AP019377">
    <property type="protein sequence ID" value="BBH93851.1"/>
    <property type="molecule type" value="Genomic_DNA"/>
</dbReference>
<organism evidence="1">
    <name type="scientific">Thermogemmatispora argillosa</name>
    <dbReference type="NCBI Taxonomy" id="2045280"/>
    <lineage>
        <taxon>Bacteria</taxon>
        <taxon>Bacillati</taxon>
        <taxon>Chloroflexota</taxon>
        <taxon>Ktedonobacteria</taxon>
        <taxon>Thermogemmatisporales</taxon>
        <taxon>Thermogemmatisporaceae</taxon>
        <taxon>Thermogemmatispora</taxon>
    </lineage>
</organism>
<protein>
    <submittedName>
        <fullName evidence="1">Uncharacterized protein</fullName>
    </submittedName>
</protein>
<sequence length="84" mass="10272">MEERTYEKRPRSLILAPVFVRVDESRRVLPLPPRPSWQELVVGWLRYQAIQIRWDIERGLARLLHRSWINPRRTRRSREQDARG</sequence>
<evidence type="ECO:0000313" key="1">
    <source>
        <dbReference type="EMBL" id="BBH93851.1"/>
    </source>
</evidence>